<protein>
    <recommendedName>
        <fullName evidence="3">asparagine synthase (glutamine-hydrolyzing)</fullName>
        <ecNumber evidence="3">6.3.5.4</ecNumber>
    </recommendedName>
</protein>
<evidence type="ECO:0000256" key="11">
    <source>
        <dbReference type="PIRSR" id="PIRSR001589-3"/>
    </source>
</evidence>
<keyword evidence="6 9" id="KW-0061">Asparagine biosynthesis</keyword>
<dbReference type="CDD" id="cd01991">
    <property type="entry name" value="Asn_synthase_B_C"/>
    <property type="match status" value="1"/>
</dbReference>
<keyword evidence="14" id="KW-1185">Reference proteome</keyword>
<evidence type="ECO:0000256" key="7">
    <source>
        <dbReference type="ARBA" id="ARBA00022962"/>
    </source>
</evidence>
<dbReference type="InterPro" id="IPR017932">
    <property type="entry name" value="GATase_2_dom"/>
</dbReference>
<dbReference type="PATRIC" id="fig|70996.4.peg.567"/>
<proteinExistence type="inferred from homology"/>
<dbReference type="GO" id="GO:0005829">
    <property type="term" value="C:cytosol"/>
    <property type="evidence" value="ECO:0007669"/>
    <property type="project" value="TreeGrafter"/>
</dbReference>
<dbReference type="Gene3D" id="3.40.50.620">
    <property type="entry name" value="HUPs"/>
    <property type="match status" value="1"/>
</dbReference>
<dbReference type="InterPro" id="IPR006426">
    <property type="entry name" value="Asn_synth_AEB"/>
</dbReference>
<feature type="binding site" evidence="10">
    <location>
        <position position="97"/>
    </location>
    <ligand>
        <name>L-glutamine</name>
        <dbReference type="ChEBI" id="CHEBI:58359"/>
    </ligand>
</feature>
<dbReference type="PANTHER" id="PTHR43284">
    <property type="entry name" value="ASPARAGINE SYNTHETASE (GLUTAMINE-HYDROLYZING)"/>
    <property type="match status" value="1"/>
</dbReference>
<dbReference type="GO" id="GO:0006529">
    <property type="term" value="P:asparagine biosynthetic process"/>
    <property type="evidence" value="ECO:0007669"/>
    <property type="project" value="UniProtKB-KW"/>
</dbReference>
<dbReference type="InterPro" id="IPR001962">
    <property type="entry name" value="Asn_synthase"/>
</dbReference>
<dbReference type="GO" id="GO:0004066">
    <property type="term" value="F:asparagine synthase (glutamine-hydrolyzing) activity"/>
    <property type="evidence" value="ECO:0007669"/>
    <property type="project" value="UniProtKB-EC"/>
</dbReference>
<dbReference type="PANTHER" id="PTHR43284:SF1">
    <property type="entry name" value="ASPARAGINE SYNTHETASE"/>
    <property type="match status" value="1"/>
</dbReference>
<dbReference type="Pfam" id="PF13537">
    <property type="entry name" value="GATase_7"/>
    <property type="match status" value="1"/>
</dbReference>
<dbReference type="EC" id="6.3.5.4" evidence="3"/>
<comment type="caution">
    <text evidence="13">The sequence shown here is derived from an EMBL/GenBank/DDBJ whole genome shotgun (WGS) entry which is preliminary data.</text>
</comment>
<dbReference type="AlphaFoldDB" id="A0A0P6YK76"/>
<evidence type="ECO:0000256" key="5">
    <source>
        <dbReference type="ARBA" id="ARBA00022840"/>
    </source>
</evidence>
<evidence type="ECO:0000256" key="4">
    <source>
        <dbReference type="ARBA" id="ARBA00022741"/>
    </source>
</evidence>
<organism evidence="13 14">
    <name type="scientific">Herpetosiphon geysericola</name>
    <dbReference type="NCBI Taxonomy" id="70996"/>
    <lineage>
        <taxon>Bacteria</taxon>
        <taxon>Bacillati</taxon>
        <taxon>Chloroflexota</taxon>
        <taxon>Chloroflexia</taxon>
        <taxon>Herpetosiphonales</taxon>
        <taxon>Herpetosiphonaceae</taxon>
        <taxon>Herpetosiphon</taxon>
    </lineage>
</organism>
<reference evidence="13 14" key="1">
    <citation type="submission" date="2015-07" db="EMBL/GenBank/DDBJ databases">
        <title>Whole genome sequence of Herpetosiphon geysericola DSM 7119.</title>
        <authorList>
            <person name="Hemp J."/>
            <person name="Ward L.M."/>
            <person name="Pace L.A."/>
            <person name="Fischer W.W."/>
        </authorList>
    </citation>
    <scope>NUCLEOTIDE SEQUENCE [LARGE SCALE GENOMIC DNA]</scope>
    <source>
        <strain evidence="13 14">DSM 7119</strain>
    </source>
</reference>
<dbReference type="EMBL" id="LGKP01000025">
    <property type="protein sequence ID" value="KPL85588.1"/>
    <property type="molecule type" value="Genomic_DNA"/>
</dbReference>
<feature type="domain" description="Glutamine amidotransferase type-2" evidence="12">
    <location>
        <begin position="2"/>
        <end position="210"/>
    </location>
</feature>
<name>A0A0P6YK76_9CHLR</name>
<dbReference type="InterPro" id="IPR051786">
    <property type="entry name" value="ASN_synthetase/amidase"/>
</dbReference>
<evidence type="ECO:0000256" key="2">
    <source>
        <dbReference type="ARBA" id="ARBA00005752"/>
    </source>
</evidence>
<evidence type="ECO:0000256" key="8">
    <source>
        <dbReference type="ARBA" id="ARBA00048741"/>
    </source>
</evidence>
<evidence type="ECO:0000313" key="13">
    <source>
        <dbReference type="EMBL" id="KPL85588.1"/>
    </source>
</evidence>
<dbReference type="InterPro" id="IPR014729">
    <property type="entry name" value="Rossmann-like_a/b/a_fold"/>
</dbReference>
<comment type="pathway">
    <text evidence="1">Amino-acid biosynthesis; L-asparagine biosynthesis; L-asparagine from L-aspartate (L-Gln route): step 1/1.</text>
</comment>
<feature type="active site" description="For GATase activity" evidence="9">
    <location>
        <position position="2"/>
    </location>
</feature>
<evidence type="ECO:0000313" key="14">
    <source>
        <dbReference type="Proteomes" id="UP000050277"/>
    </source>
</evidence>
<gene>
    <name evidence="13" type="ORF">SE18_18440</name>
</gene>
<feature type="binding site" evidence="10">
    <location>
        <begin position="361"/>
        <end position="362"/>
    </location>
    <ligand>
        <name>ATP</name>
        <dbReference type="ChEBI" id="CHEBI:30616"/>
    </ligand>
</feature>
<dbReference type="OrthoDB" id="9763290at2"/>
<accession>A0A0P6YK76</accession>
<dbReference type="PIRSF" id="PIRSF001589">
    <property type="entry name" value="Asn_synthetase_glu-h"/>
    <property type="match status" value="1"/>
</dbReference>
<evidence type="ECO:0000256" key="9">
    <source>
        <dbReference type="PIRSR" id="PIRSR001589-1"/>
    </source>
</evidence>
<feature type="site" description="Important for beta-aspartyl-AMP intermediate formation" evidence="11">
    <location>
        <position position="363"/>
    </location>
</feature>
<evidence type="ECO:0000259" key="12">
    <source>
        <dbReference type="PROSITE" id="PS51278"/>
    </source>
</evidence>
<dbReference type="SUPFAM" id="SSF52402">
    <property type="entry name" value="Adenine nucleotide alpha hydrolases-like"/>
    <property type="match status" value="1"/>
</dbReference>
<evidence type="ECO:0000256" key="6">
    <source>
        <dbReference type="ARBA" id="ARBA00022888"/>
    </source>
</evidence>
<dbReference type="GO" id="GO:0005524">
    <property type="term" value="F:ATP binding"/>
    <property type="evidence" value="ECO:0007669"/>
    <property type="project" value="UniProtKB-KW"/>
</dbReference>
<evidence type="ECO:0000256" key="10">
    <source>
        <dbReference type="PIRSR" id="PIRSR001589-2"/>
    </source>
</evidence>
<dbReference type="NCBIfam" id="TIGR01536">
    <property type="entry name" value="asn_synth_AEB"/>
    <property type="match status" value="1"/>
</dbReference>
<dbReference type="Gene3D" id="3.60.20.10">
    <property type="entry name" value="Glutamine Phosphoribosylpyrophosphate, subunit 1, domain 1"/>
    <property type="match status" value="1"/>
</dbReference>
<comment type="catalytic activity">
    <reaction evidence="8">
        <text>L-aspartate + L-glutamine + ATP + H2O = L-asparagine + L-glutamate + AMP + diphosphate + H(+)</text>
        <dbReference type="Rhea" id="RHEA:12228"/>
        <dbReference type="ChEBI" id="CHEBI:15377"/>
        <dbReference type="ChEBI" id="CHEBI:15378"/>
        <dbReference type="ChEBI" id="CHEBI:29985"/>
        <dbReference type="ChEBI" id="CHEBI:29991"/>
        <dbReference type="ChEBI" id="CHEBI:30616"/>
        <dbReference type="ChEBI" id="CHEBI:33019"/>
        <dbReference type="ChEBI" id="CHEBI:58048"/>
        <dbReference type="ChEBI" id="CHEBI:58359"/>
        <dbReference type="ChEBI" id="CHEBI:456215"/>
        <dbReference type="EC" id="6.3.5.4"/>
    </reaction>
</comment>
<dbReference type="Pfam" id="PF00733">
    <property type="entry name" value="Asn_synthase"/>
    <property type="match status" value="1"/>
</dbReference>
<dbReference type="RefSeq" id="WP_054535911.1">
    <property type="nucleotide sequence ID" value="NZ_LGKP01000025.1"/>
</dbReference>
<dbReference type="Proteomes" id="UP000050277">
    <property type="component" value="Unassembled WGS sequence"/>
</dbReference>
<dbReference type="InterPro" id="IPR029055">
    <property type="entry name" value="Ntn_hydrolases_N"/>
</dbReference>
<dbReference type="PROSITE" id="PS51278">
    <property type="entry name" value="GATASE_TYPE_2"/>
    <property type="match status" value="1"/>
</dbReference>
<feature type="binding site" evidence="10">
    <location>
        <position position="288"/>
    </location>
    <ligand>
        <name>ATP</name>
        <dbReference type="ChEBI" id="CHEBI:30616"/>
    </ligand>
</feature>
<dbReference type="CDD" id="cd00712">
    <property type="entry name" value="AsnB"/>
    <property type="match status" value="1"/>
</dbReference>
<sequence length="629" mass="70763">MCGICGIVSTSLIEPNTIQAMNQQLSHRGLDGAGIWQAPSCQLGHRRLAIIDLATGDQPLSSPDGAWQLVFNGEIYNFRALRQQLHGLGYQFRTNSDTEVLLAALIEWGEEALPRLEGMFAFAAWHTPNQRLWLARDRLGKKPLYYSQTNNGLVFGSEIKALLAYPELERSLNPQALSAYLTYGYVPNPATWYAKIQQLAPGHGLVWHAGSIREWPWWQARQFAQQPRLKVSAKAAIEQTRQLVRAAVEKRLVSDVPLGAFLSGGLDSSIVVAEAQALLGQQLQTFSIGFAGGGWYDESAYAELVAKQLGTKHHCFMLEPNAIVELPHVLAHYDEPFLDSSALPMALLSQMTREHCTVALSGDGGDEVFAGYERFGAGLWTQRYHQLPRLLRRSIEQTIAALPNPKANQRLARLKRVVAKIKLPLAQGFPRWLMAFTPEELADWGVVELQPSTAEHYRQATAGVADPLAQLLCYNLTSYLTDDLLVKTDRMSMAYGLEVRSPFLDQHLVEWALQLPAHLLWRGGRGKWLLRQAYAERLPKTILERPKHGFGVPLDAWFRQQLKPMLHDYLLADASNIQQWLAKPKLEQLCKAHWAGTINAGHQLWTLLSLELWLQTHHQMRPDAHNYVD</sequence>
<keyword evidence="9" id="KW-0028">Amino-acid biosynthesis</keyword>
<keyword evidence="7 9" id="KW-0315">Glutamine amidotransferase</keyword>
<dbReference type="InterPro" id="IPR033738">
    <property type="entry name" value="AsnB_N"/>
</dbReference>
<comment type="similarity">
    <text evidence="2">Belongs to the asparagine synthetase family.</text>
</comment>
<keyword evidence="4 10" id="KW-0547">Nucleotide-binding</keyword>
<dbReference type="STRING" id="70996.SE18_18440"/>
<evidence type="ECO:0000256" key="3">
    <source>
        <dbReference type="ARBA" id="ARBA00012737"/>
    </source>
</evidence>
<evidence type="ECO:0000256" key="1">
    <source>
        <dbReference type="ARBA" id="ARBA00005187"/>
    </source>
</evidence>
<keyword evidence="5 10" id="KW-0067">ATP-binding</keyword>
<dbReference type="SUPFAM" id="SSF56235">
    <property type="entry name" value="N-terminal nucleophile aminohydrolases (Ntn hydrolases)"/>
    <property type="match status" value="1"/>
</dbReference>